<protein>
    <recommendedName>
        <fullName evidence="5">Type II secretion system protein GspC N-terminal domain-containing protein</fullName>
    </recommendedName>
</protein>
<gene>
    <name evidence="3" type="ORF">AYP45_02745</name>
</gene>
<organism evidence="3 4">
    <name type="scientific">Candidatus Brocadia carolinensis</name>
    <dbReference type="NCBI Taxonomy" id="1004156"/>
    <lineage>
        <taxon>Bacteria</taxon>
        <taxon>Pseudomonadati</taxon>
        <taxon>Planctomycetota</taxon>
        <taxon>Candidatus Brocadiia</taxon>
        <taxon>Candidatus Brocadiales</taxon>
        <taxon>Candidatus Brocadiaceae</taxon>
        <taxon>Candidatus Brocadia</taxon>
    </lineage>
</organism>
<dbReference type="STRING" id="1004156.AYP45_02745"/>
<evidence type="ECO:0008006" key="5">
    <source>
        <dbReference type="Google" id="ProtNLM"/>
    </source>
</evidence>
<reference evidence="3 4" key="1">
    <citation type="journal article" date="2017" name="Water Res.">
        <title>Discovery and metagenomic analysis of an anammox bacterial enrichment related to Candidatus "Brocadia caroliniensis" in a full-scale glycerol-fed nitritation-denitritation separate centrate treatment process.</title>
        <authorList>
            <person name="Park H."/>
            <person name="Brotto A.C."/>
            <person name="van Loosdrecht M.C."/>
            <person name="Chandran K."/>
        </authorList>
    </citation>
    <scope>NUCLEOTIDE SEQUENCE [LARGE SCALE GENOMIC DNA]</scope>
    <source>
        <strain evidence="3">26THWARD</strain>
    </source>
</reference>
<dbReference type="EMBL" id="AYTS01000024">
    <property type="protein sequence ID" value="OOP57581.1"/>
    <property type="molecule type" value="Genomic_DNA"/>
</dbReference>
<evidence type="ECO:0000313" key="4">
    <source>
        <dbReference type="Proteomes" id="UP000189681"/>
    </source>
</evidence>
<feature type="compositionally biased region" description="Polar residues" evidence="1">
    <location>
        <begin position="90"/>
        <end position="99"/>
    </location>
</feature>
<proteinExistence type="predicted"/>
<sequence>MKSLKIESLWVAIEPFVKKVKQWKHYLPVINLFLLIGVVSLAIVCVLLVYYPSVTSMKPDKEEESISGANAPLPPLRTDARPIHDYDPIVSNNPFSPNRTGWAPPEAKTEPTMPGSIPPEEGGGQPVEDQSKPRGTPTKITLRGILILGNIRKALVENPDQTSNKKPFVFIEEGEEIAGYKVKNIEPDRVKLDWYGEEQIVVMRSNIKKIVIYEYL</sequence>
<evidence type="ECO:0000256" key="2">
    <source>
        <dbReference type="SAM" id="Phobius"/>
    </source>
</evidence>
<feature type="region of interest" description="Disordered" evidence="1">
    <location>
        <begin position="87"/>
        <end position="136"/>
    </location>
</feature>
<evidence type="ECO:0000313" key="3">
    <source>
        <dbReference type="EMBL" id="OOP57581.1"/>
    </source>
</evidence>
<keyword evidence="2" id="KW-1133">Transmembrane helix</keyword>
<dbReference type="AlphaFoldDB" id="A0A1V4AWX6"/>
<accession>A0A1V4AWX6</accession>
<comment type="caution">
    <text evidence="3">The sequence shown here is derived from an EMBL/GenBank/DDBJ whole genome shotgun (WGS) entry which is preliminary data.</text>
</comment>
<keyword evidence="2" id="KW-0812">Transmembrane</keyword>
<keyword evidence="2" id="KW-0472">Membrane</keyword>
<name>A0A1V4AWX6_9BACT</name>
<dbReference type="Proteomes" id="UP000189681">
    <property type="component" value="Unassembled WGS sequence"/>
</dbReference>
<feature type="transmembrane region" description="Helical" evidence="2">
    <location>
        <begin position="26"/>
        <end position="51"/>
    </location>
</feature>
<evidence type="ECO:0000256" key="1">
    <source>
        <dbReference type="SAM" id="MobiDB-lite"/>
    </source>
</evidence>